<proteinExistence type="predicted"/>
<evidence type="ECO:0000313" key="1">
    <source>
        <dbReference type="EMBL" id="MBX64062.1"/>
    </source>
</evidence>
<reference evidence="1" key="1">
    <citation type="submission" date="2018-02" db="EMBL/GenBank/DDBJ databases">
        <title>Rhizophora mucronata_Transcriptome.</title>
        <authorList>
            <person name="Meera S.P."/>
            <person name="Sreeshan A."/>
            <person name="Augustine A."/>
        </authorList>
    </citation>
    <scope>NUCLEOTIDE SEQUENCE</scope>
    <source>
        <tissue evidence="1">Leaf</tissue>
    </source>
</reference>
<accession>A0A2P2QAM5</accession>
<sequence length="32" mass="3873">MYGNSKNIKVICFSFIFGLIYKKKKNYNLRQI</sequence>
<protein>
    <submittedName>
        <fullName evidence="1">Uncharacterized protein</fullName>
    </submittedName>
</protein>
<dbReference type="AlphaFoldDB" id="A0A2P2QAM5"/>
<organism evidence="1">
    <name type="scientific">Rhizophora mucronata</name>
    <name type="common">Asiatic mangrove</name>
    <dbReference type="NCBI Taxonomy" id="61149"/>
    <lineage>
        <taxon>Eukaryota</taxon>
        <taxon>Viridiplantae</taxon>
        <taxon>Streptophyta</taxon>
        <taxon>Embryophyta</taxon>
        <taxon>Tracheophyta</taxon>
        <taxon>Spermatophyta</taxon>
        <taxon>Magnoliopsida</taxon>
        <taxon>eudicotyledons</taxon>
        <taxon>Gunneridae</taxon>
        <taxon>Pentapetalae</taxon>
        <taxon>rosids</taxon>
        <taxon>fabids</taxon>
        <taxon>Malpighiales</taxon>
        <taxon>Rhizophoraceae</taxon>
        <taxon>Rhizophora</taxon>
    </lineage>
</organism>
<dbReference type="EMBL" id="GGEC01083578">
    <property type="protein sequence ID" value="MBX64062.1"/>
    <property type="molecule type" value="Transcribed_RNA"/>
</dbReference>
<name>A0A2P2QAM5_RHIMU</name>